<accession>A0A8H2X7F3</accession>
<dbReference type="InterPro" id="IPR029058">
    <property type="entry name" value="AB_hydrolase_fold"/>
</dbReference>
<feature type="non-terminal residue" evidence="1">
    <location>
        <position position="1"/>
    </location>
</feature>
<gene>
    <name evidence="1" type="ORF">RDB_LOCUS6753</name>
</gene>
<comment type="caution">
    <text evidence="1">The sequence shown here is derived from an EMBL/GenBank/DDBJ whole genome shotgun (WGS) entry which is preliminary data.</text>
</comment>
<organism evidence="1 2">
    <name type="scientific">Rhizoctonia solani</name>
    <dbReference type="NCBI Taxonomy" id="456999"/>
    <lineage>
        <taxon>Eukaryota</taxon>
        <taxon>Fungi</taxon>
        <taxon>Dikarya</taxon>
        <taxon>Basidiomycota</taxon>
        <taxon>Agaricomycotina</taxon>
        <taxon>Agaricomycetes</taxon>
        <taxon>Cantharellales</taxon>
        <taxon>Ceratobasidiaceae</taxon>
        <taxon>Rhizoctonia</taxon>
    </lineage>
</organism>
<evidence type="ECO:0000313" key="2">
    <source>
        <dbReference type="Proteomes" id="UP000663853"/>
    </source>
</evidence>
<evidence type="ECO:0000313" key="1">
    <source>
        <dbReference type="EMBL" id="CAE6416137.1"/>
    </source>
</evidence>
<sequence>GAVTASRMAQFRPNLVKRAVKIPFAPPSPQYVPLEVLVQMFPSFGYQLYLAPPHSNEPMDANVEKFINALYSSPAKFSSGELPRFEKVGVLETWLQDRSQKVKSDILSQGLDTILSQIKVGVGFSAMLNYYRTNQINYELEKGLPQEFCPDIQSYWFFPPRIQLSQWRFLPKLGRGPRGLILYG</sequence>
<reference evidence="1" key="1">
    <citation type="submission" date="2021-01" db="EMBL/GenBank/DDBJ databases">
        <authorList>
            <person name="Kaushik A."/>
        </authorList>
    </citation>
    <scope>NUCLEOTIDE SEQUENCE</scope>
    <source>
        <strain evidence="1">AG6-10EEA</strain>
    </source>
</reference>
<dbReference type="Gene3D" id="3.40.50.1820">
    <property type="entry name" value="alpha/beta hydrolase"/>
    <property type="match status" value="1"/>
</dbReference>
<dbReference type="Proteomes" id="UP000663853">
    <property type="component" value="Unassembled WGS sequence"/>
</dbReference>
<protein>
    <submittedName>
        <fullName evidence="1">Uncharacterized protein</fullName>
    </submittedName>
</protein>
<dbReference type="AlphaFoldDB" id="A0A8H2X7F3"/>
<name>A0A8H2X7F3_9AGAM</name>
<proteinExistence type="predicted"/>
<dbReference type="EMBL" id="CAJMXA010000102">
    <property type="protein sequence ID" value="CAE6416137.1"/>
    <property type="molecule type" value="Genomic_DNA"/>
</dbReference>